<dbReference type="PANTHER" id="PTHR24012">
    <property type="entry name" value="RNA BINDING PROTEIN"/>
    <property type="match status" value="1"/>
</dbReference>
<dbReference type="InterPro" id="IPR000504">
    <property type="entry name" value="RRM_dom"/>
</dbReference>
<dbReference type="SUPFAM" id="SSF54928">
    <property type="entry name" value="RNA-binding domain, RBD"/>
    <property type="match status" value="1"/>
</dbReference>
<reference evidence="5" key="2">
    <citation type="submission" date="2025-09" db="UniProtKB">
        <authorList>
            <consortium name="Ensembl"/>
        </authorList>
    </citation>
    <scope>IDENTIFICATION</scope>
</reference>
<dbReference type="SMART" id="SM00360">
    <property type="entry name" value="RRM"/>
    <property type="match status" value="2"/>
</dbReference>
<dbReference type="InParanoid" id="A0A674F1P9"/>
<evidence type="ECO:0000256" key="3">
    <source>
        <dbReference type="PROSITE-ProRule" id="PRU00176"/>
    </source>
</evidence>
<organism evidence="5 6">
    <name type="scientific">Salmo trutta</name>
    <name type="common">Brown trout</name>
    <dbReference type="NCBI Taxonomy" id="8032"/>
    <lineage>
        <taxon>Eukaryota</taxon>
        <taxon>Metazoa</taxon>
        <taxon>Chordata</taxon>
        <taxon>Craniata</taxon>
        <taxon>Vertebrata</taxon>
        <taxon>Euteleostomi</taxon>
        <taxon>Actinopterygii</taxon>
        <taxon>Neopterygii</taxon>
        <taxon>Teleostei</taxon>
        <taxon>Protacanthopterygii</taxon>
        <taxon>Salmoniformes</taxon>
        <taxon>Salmonidae</taxon>
        <taxon>Salmoninae</taxon>
        <taxon>Salmo</taxon>
    </lineage>
</organism>
<dbReference type="Gene3D" id="3.30.70.330">
    <property type="match status" value="2"/>
</dbReference>
<evidence type="ECO:0000256" key="1">
    <source>
        <dbReference type="ARBA" id="ARBA00022737"/>
    </source>
</evidence>
<evidence type="ECO:0000313" key="6">
    <source>
        <dbReference type="Proteomes" id="UP000472277"/>
    </source>
</evidence>
<proteinExistence type="predicted"/>
<dbReference type="GO" id="GO:0003723">
    <property type="term" value="F:RNA binding"/>
    <property type="evidence" value="ECO:0007669"/>
    <property type="project" value="UniProtKB-UniRule"/>
</dbReference>
<dbReference type="Proteomes" id="UP000472277">
    <property type="component" value="Chromosome 6"/>
</dbReference>
<evidence type="ECO:0000313" key="5">
    <source>
        <dbReference type="Ensembl" id="ENSSTUP00000114509.1"/>
    </source>
</evidence>
<sequence length="172" mass="19864">MNSLYVGDLHQNVTEPDLNEMFSEAGPIFSFRVCRDRDTHRSLGYAYVNFYQQDDAERALLMFSNDMLQGRYLRIMKSDPDCTLRKSGVGNIFIKNLDKKSITNKNLYETFSAFGDIYSSKVVCDENGHSKGYGYIRYKTQEASERRCLEPRPESSTTCLSRTLAETRTMRN</sequence>
<reference evidence="5" key="1">
    <citation type="submission" date="2025-08" db="UniProtKB">
        <authorList>
            <consortium name="Ensembl"/>
        </authorList>
    </citation>
    <scope>IDENTIFICATION</scope>
</reference>
<keyword evidence="6" id="KW-1185">Reference proteome</keyword>
<keyword evidence="2 3" id="KW-0694">RNA-binding</keyword>
<feature type="domain" description="RRM" evidence="4">
    <location>
        <begin position="90"/>
        <end position="146"/>
    </location>
</feature>
<protein>
    <recommendedName>
        <fullName evidence="4">RRM domain-containing protein</fullName>
    </recommendedName>
</protein>
<dbReference type="OMA" id="WACRYTI"/>
<evidence type="ECO:0000259" key="4">
    <source>
        <dbReference type="PROSITE" id="PS50102"/>
    </source>
</evidence>
<dbReference type="Ensembl" id="ENSSTUT00000122538.1">
    <property type="protein sequence ID" value="ENSSTUP00000114509.1"/>
    <property type="gene ID" value="ENSSTUG00000050473.1"/>
</dbReference>
<dbReference type="InterPro" id="IPR035979">
    <property type="entry name" value="RBD_domain_sf"/>
</dbReference>
<dbReference type="AlphaFoldDB" id="A0A674F1P9"/>
<dbReference type="GeneTree" id="ENSGT00940000169027"/>
<dbReference type="PROSITE" id="PS50102">
    <property type="entry name" value="RRM"/>
    <property type="match status" value="2"/>
</dbReference>
<dbReference type="Pfam" id="PF00076">
    <property type="entry name" value="RRM_1"/>
    <property type="match status" value="2"/>
</dbReference>
<name>A0A674F1P9_SALTR</name>
<keyword evidence="1" id="KW-0677">Repeat</keyword>
<dbReference type="InterPro" id="IPR012677">
    <property type="entry name" value="Nucleotide-bd_a/b_plait_sf"/>
</dbReference>
<evidence type="ECO:0000256" key="2">
    <source>
        <dbReference type="ARBA" id="ARBA00022884"/>
    </source>
</evidence>
<accession>A0A674F1P9</accession>
<feature type="domain" description="RRM" evidence="4">
    <location>
        <begin position="2"/>
        <end position="80"/>
    </location>
</feature>